<feature type="compositionally biased region" description="Polar residues" evidence="1">
    <location>
        <begin position="252"/>
        <end position="262"/>
    </location>
</feature>
<organism evidence="2 3">
    <name type="scientific">Metschnikowia aff. pulcherrima</name>
    <dbReference type="NCBI Taxonomy" id="2163413"/>
    <lineage>
        <taxon>Eukaryota</taxon>
        <taxon>Fungi</taxon>
        <taxon>Dikarya</taxon>
        <taxon>Ascomycota</taxon>
        <taxon>Saccharomycotina</taxon>
        <taxon>Pichiomycetes</taxon>
        <taxon>Metschnikowiaceae</taxon>
        <taxon>Metschnikowia</taxon>
    </lineage>
</organism>
<feature type="compositionally biased region" description="Low complexity" evidence="1">
    <location>
        <begin position="701"/>
        <end position="716"/>
    </location>
</feature>
<sequence>MPSRQFLDSQTQHIDLFLGELALLATEKDINFNNTRQFDALVRHLEKTLKAPDFCAVPSENVLQVLFTLCARCAAQNWSHDELHVVAGSTSDYMKQVSRDYVSALGKATLQHRSTEILQLYLSLIYSDGEDEAVMLLKRRLRAVLATLHKINIMLYFLAQKGVFTMQPLARIREPRRAKAKAHDVLEPPAPLAVEVISDSEDSDSIIDAPEVPEIALKYHLLELPQKQVSLFSEIGTNTSGLGESASLFTQMSHHQTENAPTQEEPASPERKRPKLEVPGWKRIRVFDDATVLHKLLATANYDVWNLLKWTFWCADTNSQYQKFLFDSTATHLHLIYRANFDFLMLFFGLGHADLLETLKENKLRSAVISLLLLTLGPKLEWHDRATEYVFAGLGVPTHDKPYPLYNRELLLTRNDPTVLNPRCKTARETDDNMHSMHLRVRILLLMFEYETVLSDGWFSAGNSAGYTSLLGHVVRVLHKISLPYIKHFLTVLQLFINTDAASVQPKVRRKLSRLAVDICLGMLNTLTDRDFTLDNAKSNWASQVADMILDERVVQSMVDDETFKSIEDFDAYWQKVMFLAEWLFERALLELSVPLSREDHYIHQYVLARAKKADQLAALGWDEFLEKHTDEIDLLPDGSFTLTREQIEQWKIRKESVFAALATHELGPISPDMLSASDASWSGLTTVVDLSVNPLAVPASRTSDQSTISESSTSSVDPDATISPVKSENSDSFYVPDVVIVE</sequence>
<reference evidence="3" key="1">
    <citation type="submission" date="2019-03" db="EMBL/GenBank/DDBJ databases">
        <title>Snf2 controls pulcherriminic acid biosynthesis and connects pigmentation and antifungal activity of the yeast Metschnikowia pulcherrima.</title>
        <authorList>
            <person name="Gore-Lloyd D."/>
            <person name="Sumann I."/>
            <person name="Brachmann A.O."/>
            <person name="Schneeberger K."/>
            <person name="Ortiz-Merino R.A."/>
            <person name="Moreno-Beltran M."/>
            <person name="Schlaefli M."/>
            <person name="Kirner P."/>
            <person name="Santos Kron A."/>
            <person name="Wolfe K.H."/>
            <person name="Piel J."/>
            <person name="Ahrens C.H."/>
            <person name="Henk D."/>
            <person name="Freimoser F.M."/>
        </authorList>
    </citation>
    <scope>NUCLEOTIDE SEQUENCE [LARGE SCALE GENOMIC DNA]</scope>
    <source>
        <strain evidence="3">APC 1.2</strain>
    </source>
</reference>
<evidence type="ECO:0000313" key="3">
    <source>
        <dbReference type="Proteomes" id="UP000292447"/>
    </source>
</evidence>
<dbReference type="EMBL" id="CP034460">
    <property type="protein sequence ID" value="QBM90010.1"/>
    <property type="molecule type" value="Genomic_DNA"/>
</dbReference>
<dbReference type="AlphaFoldDB" id="A0A4P6XRD3"/>
<accession>A0A4P6XRD3</accession>
<feature type="region of interest" description="Disordered" evidence="1">
    <location>
        <begin position="700"/>
        <end position="731"/>
    </location>
</feature>
<proteinExistence type="predicted"/>
<name>A0A4P6XRD3_9ASCO</name>
<feature type="region of interest" description="Disordered" evidence="1">
    <location>
        <begin position="252"/>
        <end position="273"/>
    </location>
</feature>
<dbReference type="Proteomes" id="UP000292447">
    <property type="component" value="Chromosome V"/>
</dbReference>
<evidence type="ECO:0000256" key="1">
    <source>
        <dbReference type="SAM" id="MobiDB-lite"/>
    </source>
</evidence>
<keyword evidence="3" id="KW-1185">Reference proteome</keyword>
<protein>
    <submittedName>
        <fullName evidence="2">Uncharacterized protein</fullName>
    </submittedName>
</protein>
<gene>
    <name evidence="2" type="ORF">METSCH_E02480</name>
</gene>
<evidence type="ECO:0000313" key="2">
    <source>
        <dbReference type="EMBL" id="QBM90010.1"/>
    </source>
</evidence>